<name>A0A9D5CLC4_9LILI</name>
<accession>A0A9D5CLC4</accession>
<dbReference type="CDD" id="cd00051">
    <property type="entry name" value="EFh"/>
    <property type="match status" value="1"/>
</dbReference>
<sequence>MGRRISSNEEHGEDHPPQNFLALIARITVGYQLVFFTITTLFRFYKVTYFADHPWLQNIKKSLDVPLGESVRARLQQFSIMNKFKKMAHRVVAEHLSMEEVAEIKKMFEMMDVNNNWKITLEELKHGRQKIGYQLLDPDMKLLMDAADVDGNGTLYLGEFVSLSDDLGPNFEEVIHAIIRDVDANKDAKISYDEFASMMKVGTDWRIWKSGETIKNLQINYGAKNHQLKKVVKQPTVMNPHL</sequence>
<protein>
    <recommendedName>
        <fullName evidence="4">EF-hand domain-containing protein</fullName>
    </recommendedName>
</protein>
<feature type="transmembrane region" description="Helical" evidence="3">
    <location>
        <begin position="20"/>
        <end position="42"/>
    </location>
</feature>
<evidence type="ECO:0000256" key="2">
    <source>
        <dbReference type="ARBA" id="ARBA00022737"/>
    </source>
</evidence>
<evidence type="ECO:0000256" key="1">
    <source>
        <dbReference type="ARBA" id="ARBA00022723"/>
    </source>
</evidence>
<keyword evidence="1" id="KW-0479">Metal-binding</keyword>
<dbReference type="EMBL" id="JAGGNH010000004">
    <property type="protein sequence ID" value="KAJ0975538.1"/>
    <property type="molecule type" value="Genomic_DNA"/>
</dbReference>
<evidence type="ECO:0000313" key="5">
    <source>
        <dbReference type="EMBL" id="KAJ0975538.1"/>
    </source>
</evidence>
<proteinExistence type="predicted"/>
<evidence type="ECO:0000313" key="6">
    <source>
        <dbReference type="Proteomes" id="UP001085076"/>
    </source>
</evidence>
<reference evidence="5" key="1">
    <citation type="submission" date="2021-03" db="EMBL/GenBank/DDBJ databases">
        <authorList>
            <person name="Li Z."/>
            <person name="Yang C."/>
        </authorList>
    </citation>
    <scope>NUCLEOTIDE SEQUENCE</scope>
    <source>
        <strain evidence="5">Dzin_1.0</strain>
        <tissue evidence="5">Leaf</tissue>
    </source>
</reference>
<evidence type="ECO:0000259" key="4">
    <source>
        <dbReference type="PROSITE" id="PS50222"/>
    </source>
</evidence>
<organism evidence="5 6">
    <name type="scientific">Dioscorea zingiberensis</name>
    <dbReference type="NCBI Taxonomy" id="325984"/>
    <lineage>
        <taxon>Eukaryota</taxon>
        <taxon>Viridiplantae</taxon>
        <taxon>Streptophyta</taxon>
        <taxon>Embryophyta</taxon>
        <taxon>Tracheophyta</taxon>
        <taxon>Spermatophyta</taxon>
        <taxon>Magnoliopsida</taxon>
        <taxon>Liliopsida</taxon>
        <taxon>Dioscoreales</taxon>
        <taxon>Dioscoreaceae</taxon>
        <taxon>Dioscorea</taxon>
    </lineage>
</organism>
<dbReference type="GO" id="GO:0005509">
    <property type="term" value="F:calcium ion binding"/>
    <property type="evidence" value="ECO:0007669"/>
    <property type="project" value="InterPro"/>
</dbReference>
<evidence type="ECO:0000256" key="3">
    <source>
        <dbReference type="SAM" id="Phobius"/>
    </source>
</evidence>
<dbReference type="Pfam" id="PF13499">
    <property type="entry name" value="EF-hand_7"/>
    <property type="match status" value="1"/>
</dbReference>
<dbReference type="PANTHER" id="PTHR45942">
    <property type="entry name" value="PROTEIN PHOSPATASE 3 REGULATORY SUBUNIT B ALPHA ISOFORM TYPE 1"/>
    <property type="match status" value="1"/>
</dbReference>
<keyword evidence="3" id="KW-1133">Transmembrane helix</keyword>
<keyword evidence="2" id="KW-0677">Repeat</keyword>
<feature type="domain" description="EF-hand" evidence="4">
    <location>
        <begin position="99"/>
        <end position="134"/>
    </location>
</feature>
<dbReference type="SMART" id="SM00054">
    <property type="entry name" value="EFh"/>
    <property type="match status" value="3"/>
</dbReference>
<keyword evidence="3" id="KW-0812">Transmembrane</keyword>
<feature type="domain" description="EF-hand" evidence="4">
    <location>
        <begin position="170"/>
        <end position="205"/>
    </location>
</feature>
<dbReference type="Proteomes" id="UP001085076">
    <property type="component" value="Miscellaneous, Linkage group lg04"/>
</dbReference>
<dbReference type="SUPFAM" id="SSF47473">
    <property type="entry name" value="EF-hand"/>
    <property type="match status" value="1"/>
</dbReference>
<dbReference type="PROSITE" id="PS50222">
    <property type="entry name" value="EF_HAND_2"/>
    <property type="match status" value="2"/>
</dbReference>
<keyword evidence="3" id="KW-0472">Membrane</keyword>
<dbReference type="Gene3D" id="1.10.238.10">
    <property type="entry name" value="EF-hand"/>
    <property type="match status" value="2"/>
</dbReference>
<reference evidence="5" key="2">
    <citation type="journal article" date="2022" name="Hortic Res">
        <title>The genome of Dioscorea zingiberensis sheds light on the biosynthesis, origin and evolution of the medicinally important diosgenin saponins.</title>
        <authorList>
            <person name="Li Y."/>
            <person name="Tan C."/>
            <person name="Li Z."/>
            <person name="Guo J."/>
            <person name="Li S."/>
            <person name="Chen X."/>
            <person name="Wang C."/>
            <person name="Dai X."/>
            <person name="Yang H."/>
            <person name="Song W."/>
            <person name="Hou L."/>
            <person name="Xu J."/>
            <person name="Tong Z."/>
            <person name="Xu A."/>
            <person name="Yuan X."/>
            <person name="Wang W."/>
            <person name="Yang Q."/>
            <person name="Chen L."/>
            <person name="Sun Z."/>
            <person name="Wang K."/>
            <person name="Pan B."/>
            <person name="Chen J."/>
            <person name="Bao Y."/>
            <person name="Liu F."/>
            <person name="Qi X."/>
            <person name="Gang D.R."/>
            <person name="Wen J."/>
            <person name="Li J."/>
        </authorList>
    </citation>
    <scope>NUCLEOTIDE SEQUENCE</scope>
    <source>
        <strain evidence="5">Dzin_1.0</strain>
    </source>
</reference>
<keyword evidence="6" id="KW-1185">Reference proteome</keyword>
<comment type="caution">
    <text evidence="5">The sequence shown here is derived from an EMBL/GenBank/DDBJ whole genome shotgun (WGS) entry which is preliminary data.</text>
</comment>
<gene>
    <name evidence="5" type="ORF">J5N97_017503</name>
</gene>
<dbReference type="AlphaFoldDB" id="A0A9D5CLC4"/>
<dbReference type="InterPro" id="IPR002048">
    <property type="entry name" value="EF_hand_dom"/>
</dbReference>
<dbReference type="InterPro" id="IPR011992">
    <property type="entry name" value="EF-hand-dom_pair"/>
</dbReference>
<dbReference type="Pfam" id="PF13202">
    <property type="entry name" value="EF-hand_5"/>
    <property type="match status" value="1"/>
</dbReference>
<dbReference type="OrthoDB" id="781529at2759"/>